<reference evidence="13 14" key="1">
    <citation type="submission" date="2024-04" db="EMBL/GenBank/DDBJ databases">
        <title>Draft genome sequence of Pseudoxanthomonas putridarboris WD12.</title>
        <authorList>
            <person name="Oh J."/>
        </authorList>
    </citation>
    <scope>NUCLEOTIDE SEQUENCE [LARGE SCALE GENOMIC DNA]</scope>
    <source>
        <strain evidence="13 14">WD12</strain>
    </source>
</reference>
<keyword evidence="3" id="KW-0813">Transport</keyword>
<dbReference type="InterPro" id="IPR006260">
    <property type="entry name" value="TonB/TolA_C"/>
</dbReference>
<dbReference type="EMBL" id="JBBWWT010000005">
    <property type="protein sequence ID" value="MEL1265075.1"/>
    <property type="molecule type" value="Genomic_DNA"/>
</dbReference>
<evidence type="ECO:0000256" key="1">
    <source>
        <dbReference type="ARBA" id="ARBA00004383"/>
    </source>
</evidence>
<keyword evidence="9" id="KW-0472">Membrane</keyword>
<dbReference type="PANTHER" id="PTHR33446">
    <property type="entry name" value="PROTEIN TONB-RELATED"/>
    <property type="match status" value="1"/>
</dbReference>
<dbReference type="PROSITE" id="PS52015">
    <property type="entry name" value="TONB_CTD"/>
    <property type="match status" value="1"/>
</dbReference>
<keyword evidence="4" id="KW-1003">Cell membrane</keyword>
<comment type="similarity">
    <text evidence="2">Belongs to the TonB family.</text>
</comment>
<keyword evidence="6" id="KW-0812">Transmembrane</keyword>
<keyword evidence="11" id="KW-0732">Signal</keyword>
<keyword evidence="5" id="KW-0997">Cell inner membrane</keyword>
<dbReference type="Gene3D" id="3.30.1150.10">
    <property type="match status" value="1"/>
</dbReference>
<evidence type="ECO:0000256" key="10">
    <source>
        <dbReference type="SAM" id="MobiDB-lite"/>
    </source>
</evidence>
<feature type="domain" description="TonB C-terminal" evidence="12">
    <location>
        <begin position="43"/>
        <end position="139"/>
    </location>
</feature>
<dbReference type="Proteomes" id="UP001459204">
    <property type="component" value="Unassembled WGS sequence"/>
</dbReference>
<evidence type="ECO:0000313" key="14">
    <source>
        <dbReference type="Proteomes" id="UP001459204"/>
    </source>
</evidence>
<feature type="signal peptide" evidence="11">
    <location>
        <begin position="1"/>
        <end position="26"/>
    </location>
</feature>
<evidence type="ECO:0000256" key="9">
    <source>
        <dbReference type="ARBA" id="ARBA00023136"/>
    </source>
</evidence>
<dbReference type="Pfam" id="PF03544">
    <property type="entry name" value="TonB_C"/>
    <property type="match status" value="1"/>
</dbReference>
<sequence length="288" mass="31207">MKRGVGRSILAWALGVWLLLSQPALQASLPPGGGSVDDRGFEAPDEFASPIDMTAPPYPKDMAWQGVGGMVVLIVTIDAEGRVVDQQIEKPSPSAQLNQAALEGSRAWSFTPARKQGKPIASRARVPVDFKIPPEYAVDRVTGRPRDAHFMERRSDVAEPPAVDADGMLPGFVPDAYPIGVASVAAAQSMLERFAFRERDAVPGVISEYILRDEEGLSYWNVAQAPGMPSAVVRRRLVGNDTMSWYVGSILCEGEPSACDALREQIRSGAQDQPRLPRRPALPPLKNP</sequence>
<dbReference type="InterPro" id="IPR051045">
    <property type="entry name" value="TonB-dependent_transducer"/>
</dbReference>
<gene>
    <name evidence="13" type="ORF">AAD027_11965</name>
</gene>
<feature type="region of interest" description="Disordered" evidence="10">
    <location>
        <begin position="267"/>
        <end position="288"/>
    </location>
</feature>
<proteinExistence type="inferred from homology"/>
<feature type="chain" id="PRO_5045294514" evidence="11">
    <location>
        <begin position="27"/>
        <end position="288"/>
    </location>
</feature>
<accession>A0ABU9J1G0</accession>
<dbReference type="PANTHER" id="PTHR33446:SF2">
    <property type="entry name" value="PROTEIN TONB"/>
    <property type="match status" value="1"/>
</dbReference>
<comment type="subcellular location">
    <subcellularLocation>
        <location evidence="1">Cell inner membrane</location>
        <topology evidence="1">Single-pass membrane protein</topology>
        <orientation evidence="1">Periplasmic side</orientation>
    </subcellularLocation>
</comment>
<dbReference type="NCBIfam" id="TIGR01352">
    <property type="entry name" value="tonB_Cterm"/>
    <property type="match status" value="1"/>
</dbReference>
<evidence type="ECO:0000256" key="8">
    <source>
        <dbReference type="ARBA" id="ARBA00022989"/>
    </source>
</evidence>
<feature type="region of interest" description="Disordered" evidence="10">
    <location>
        <begin position="30"/>
        <end position="54"/>
    </location>
</feature>
<evidence type="ECO:0000256" key="6">
    <source>
        <dbReference type="ARBA" id="ARBA00022692"/>
    </source>
</evidence>
<evidence type="ECO:0000259" key="12">
    <source>
        <dbReference type="PROSITE" id="PS52015"/>
    </source>
</evidence>
<evidence type="ECO:0000256" key="5">
    <source>
        <dbReference type="ARBA" id="ARBA00022519"/>
    </source>
</evidence>
<keyword evidence="7" id="KW-0653">Protein transport</keyword>
<dbReference type="RefSeq" id="WP_341726249.1">
    <property type="nucleotide sequence ID" value="NZ_JBBWWT010000005.1"/>
</dbReference>
<protein>
    <submittedName>
        <fullName evidence="13">Energy transducer TonB</fullName>
    </submittedName>
</protein>
<evidence type="ECO:0000256" key="3">
    <source>
        <dbReference type="ARBA" id="ARBA00022448"/>
    </source>
</evidence>
<dbReference type="SUPFAM" id="SSF74653">
    <property type="entry name" value="TolA/TonB C-terminal domain"/>
    <property type="match status" value="1"/>
</dbReference>
<keyword evidence="8" id="KW-1133">Transmembrane helix</keyword>
<evidence type="ECO:0000256" key="2">
    <source>
        <dbReference type="ARBA" id="ARBA00006555"/>
    </source>
</evidence>
<organism evidence="13 14">
    <name type="scientific">Pseudoxanthomonas putridarboris</name>
    <dbReference type="NCBI Taxonomy" id="752605"/>
    <lineage>
        <taxon>Bacteria</taxon>
        <taxon>Pseudomonadati</taxon>
        <taxon>Pseudomonadota</taxon>
        <taxon>Gammaproteobacteria</taxon>
        <taxon>Lysobacterales</taxon>
        <taxon>Lysobacteraceae</taxon>
        <taxon>Pseudoxanthomonas</taxon>
    </lineage>
</organism>
<comment type="caution">
    <text evidence="13">The sequence shown here is derived from an EMBL/GenBank/DDBJ whole genome shotgun (WGS) entry which is preliminary data.</text>
</comment>
<evidence type="ECO:0000313" key="13">
    <source>
        <dbReference type="EMBL" id="MEL1265075.1"/>
    </source>
</evidence>
<keyword evidence="14" id="KW-1185">Reference proteome</keyword>
<name>A0ABU9J1G0_9GAMM</name>
<evidence type="ECO:0000256" key="11">
    <source>
        <dbReference type="SAM" id="SignalP"/>
    </source>
</evidence>
<evidence type="ECO:0000256" key="4">
    <source>
        <dbReference type="ARBA" id="ARBA00022475"/>
    </source>
</evidence>
<evidence type="ECO:0000256" key="7">
    <source>
        <dbReference type="ARBA" id="ARBA00022927"/>
    </source>
</evidence>
<dbReference type="InterPro" id="IPR037682">
    <property type="entry name" value="TonB_C"/>
</dbReference>